<dbReference type="AlphaFoldDB" id="A0A1Y2LVH9"/>
<gene>
    <name evidence="2" type="ORF">B5807_06663</name>
</gene>
<dbReference type="InterPro" id="IPR029058">
    <property type="entry name" value="AB_hydrolase_fold"/>
</dbReference>
<organism evidence="2 3">
    <name type="scientific">Epicoccum nigrum</name>
    <name type="common">Soil fungus</name>
    <name type="synonym">Epicoccum purpurascens</name>
    <dbReference type="NCBI Taxonomy" id="105696"/>
    <lineage>
        <taxon>Eukaryota</taxon>
        <taxon>Fungi</taxon>
        <taxon>Dikarya</taxon>
        <taxon>Ascomycota</taxon>
        <taxon>Pezizomycotina</taxon>
        <taxon>Dothideomycetes</taxon>
        <taxon>Pleosporomycetidae</taxon>
        <taxon>Pleosporales</taxon>
        <taxon>Pleosporineae</taxon>
        <taxon>Didymellaceae</taxon>
        <taxon>Epicoccum</taxon>
    </lineage>
</organism>
<dbReference type="InterPro" id="IPR052897">
    <property type="entry name" value="Sec-Metab_Biosynth_Hydrolase"/>
</dbReference>
<dbReference type="STRING" id="105696.A0A1Y2LVH9"/>
<evidence type="ECO:0000259" key="1">
    <source>
        <dbReference type="Pfam" id="PF12697"/>
    </source>
</evidence>
<dbReference type="PROSITE" id="PS50890">
    <property type="entry name" value="PUA"/>
    <property type="match status" value="1"/>
</dbReference>
<protein>
    <recommendedName>
        <fullName evidence="1">AB hydrolase-1 domain-containing protein</fullName>
    </recommendedName>
</protein>
<dbReference type="EMBL" id="KZ107847">
    <property type="protein sequence ID" value="OSS47851.1"/>
    <property type="molecule type" value="Genomic_DNA"/>
</dbReference>
<dbReference type="InterPro" id="IPR000073">
    <property type="entry name" value="AB_hydrolase_1"/>
</dbReference>
<evidence type="ECO:0000313" key="2">
    <source>
        <dbReference type="EMBL" id="OSS47851.1"/>
    </source>
</evidence>
<dbReference type="Gene3D" id="3.40.50.1820">
    <property type="entry name" value="alpha/beta hydrolase"/>
    <property type="match status" value="1"/>
</dbReference>
<keyword evidence="3" id="KW-1185">Reference proteome</keyword>
<name>A0A1Y2LVH9_EPING</name>
<proteinExistence type="predicted"/>
<dbReference type="Pfam" id="PF12697">
    <property type="entry name" value="Abhydrolase_6"/>
    <property type="match status" value="1"/>
</dbReference>
<dbReference type="Proteomes" id="UP000193240">
    <property type="component" value="Unassembled WGS sequence"/>
</dbReference>
<dbReference type="InParanoid" id="A0A1Y2LVH9"/>
<sequence length="249" mass="27302">MTHPKPHIVFLHGAWHSPVYFAKITSLLQDQLYVVHARQQPAVGVPPSWTPPTDLSQDLEAARSIVDFAIGDGNDVVVICHSWGGKIAGSALVGYGKEEREKKGLKGGVIKVGYMCAMMVDENKNIPQGEIPTWYEIEGESLRATDPTVFYNGLSEEEQAYWFSQLQMHSLATLATPSTGASWRTIPSSYLVCEQDNAIPAAFQEMMANAAKEKGAQVDIERLDCGHSPFLVMPKETVAWIRGVAGETV</sequence>
<dbReference type="PANTHER" id="PTHR37017:SF11">
    <property type="entry name" value="ESTERASE_LIPASE_THIOESTERASE DOMAIN-CONTAINING PROTEIN"/>
    <property type="match status" value="1"/>
</dbReference>
<accession>A0A1Y2LVH9</accession>
<dbReference type="SUPFAM" id="SSF53474">
    <property type="entry name" value="alpha/beta-Hydrolases"/>
    <property type="match status" value="1"/>
</dbReference>
<feature type="domain" description="AB hydrolase-1" evidence="1">
    <location>
        <begin position="8"/>
        <end position="239"/>
    </location>
</feature>
<reference evidence="2 3" key="1">
    <citation type="journal article" date="2017" name="Genome Announc.">
        <title>Genome sequence of the saprophytic ascomycete Epicoccum nigrum ICMP 19927 strain isolated from New Zealand.</title>
        <authorList>
            <person name="Fokin M."/>
            <person name="Fleetwood D."/>
            <person name="Weir B.S."/>
            <person name="Villas-Boas S.G."/>
        </authorList>
    </citation>
    <scope>NUCLEOTIDE SEQUENCE [LARGE SCALE GENOMIC DNA]</scope>
    <source>
        <strain evidence="2 3">ICMP 19927</strain>
    </source>
</reference>
<dbReference type="PANTHER" id="PTHR37017">
    <property type="entry name" value="AB HYDROLASE-1 DOMAIN-CONTAINING PROTEIN-RELATED"/>
    <property type="match status" value="1"/>
</dbReference>
<evidence type="ECO:0000313" key="3">
    <source>
        <dbReference type="Proteomes" id="UP000193240"/>
    </source>
</evidence>